<feature type="compositionally biased region" description="Low complexity" evidence="1">
    <location>
        <begin position="880"/>
        <end position="902"/>
    </location>
</feature>
<feature type="region of interest" description="Disordered" evidence="1">
    <location>
        <begin position="699"/>
        <end position="720"/>
    </location>
</feature>
<name>A0ABN9QIT4_9DINO</name>
<sequence length="932" mass="103184">MGGDGDETSPAHVRQEPEWVTSLATLAARNFKRVQNDAVNSIMQKNADFTMSLPIWVATVLNMCSMTLPAAWPLEGAVEKAYEHYYQEKGCYAFPPPGHIVEVSFYKTLAPEMVRKLQRDSLGSLYLAWLMLLRDVQEKEEKLAKIVEAAMQVPMKFTKRNNDNERVLKVYQYKEDEEKNAELLGHSLLGRARELAGLQEVLRSNSQSSTPPAIEELFNSGGITWAHKETTMNLYNIRLHLRILRRLSMAVADVGAPAYKDSALCYFDRNEEIWGRKHPNVTMQETGRSFDAFQSAVPDLGDLRVLAETYHVMLLRGYNVKASGRHAPETAKAILIMTKVPSSLLPRYPLFESVLSVYKTLKTFRKEYPSGLDFDGKELLHVSHTYPILGEGTAEKLNSEILLPTMLNKKFQAFLGHPTALAVPFIKDMLPELDQLYQVDVAERRAKERAVQGEREEFDVAMSCEASGLITEDEAKSLRNVLEDKKTNELPKMADEFLKANVVFMKWSSTLLADIEKQPMIAAGASRLWFFNAGTDSTKDPNNKASAWRMKATPDEDHINQMVNIVASFINESDSAAIVSGRNKLFHRDAKKMVMQCKPKLAVKELEMLPDEGEVSQHLRVESSVVGTVDLTDQYLHIMKTKRAMDSKKGVPRRFVPGNTAFWTMAGIPVVSKDSMVKVSYSDREAVFKHVCGSEKWTPGAKAAKGQDLSDDDDDEAPEDTAVDPLEAINGGTATLVVLFWMELHLRAGARVLINFTPGAGHMIKAAFMLSVKSIVVCHNEAHVKVLSDVLRAHLLDEIQKSGPASSRFLPADKDERLEKCKPERLKLYEMQRKRSAGDSDLISPEAKRTALGSSVDAMLASLEGTPTPKAKAKARAKGSETPEAEAGSSPAAGAEGSAGEAGKVKGKADASSDVAGPAEDLQALLAQWSNK</sequence>
<protein>
    <submittedName>
        <fullName evidence="2">Uncharacterized protein</fullName>
    </submittedName>
</protein>
<organism evidence="2 3">
    <name type="scientific">Prorocentrum cordatum</name>
    <dbReference type="NCBI Taxonomy" id="2364126"/>
    <lineage>
        <taxon>Eukaryota</taxon>
        <taxon>Sar</taxon>
        <taxon>Alveolata</taxon>
        <taxon>Dinophyceae</taxon>
        <taxon>Prorocentrales</taxon>
        <taxon>Prorocentraceae</taxon>
        <taxon>Prorocentrum</taxon>
    </lineage>
</organism>
<gene>
    <name evidence="2" type="ORF">PCOR1329_LOCUS11716</name>
</gene>
<feature type="compositionally biased region" description="Acidic residues" evidence="1">
    <location>
        <begin position="709"/>
        <end position="720"/>
    </location>
</feature>
<evidence type="ECO:0000313" key="2">
    <source>
        <dbReference type="EMBL" id="CAK0805098.1"/>
    </source>
</evidence>
<proteinExistence type="predicted"/>
<reference evidence="2" key="1">
    <citation type="submission" date="2023-10" db="EMBL/GenBank/DDBJ databases">
        <authorList>
            <person name="Chen Y."/>
            <person name="Shah S."/>
            <person name="Dougan E. K."/>
            <person name="Thang M."/>
            <person name="Chan C."/>
        </authorList>
    </citation>
    <scope>NUCLEOTIDE SEQUENCE [LARGE SCALE GENOMIC DNA]</scope>
</reference>
<dbReference type="EMBL" id="CAUYUJ010003381">
    <property type="protein sequence ID" value="CAK0805098.1"/>
    <property type="molecule type" value="Genomic_DNA"/>
</dbReference>
<feature type="region of interest" description="Disordered" evidence="1">
    <location>
        <begin position="862"/>
        <end position="917"/>
    </location>
</feature>
<keyword evidence="3" id="KW-1185">Reference proteome</keyword>
<evidence type="ECO:0000313" key="3">
    <source>
        <dbReference type="Proteomes" id="UP001189429"/>
    </source>
</evidence>
<comment type="caution">
    <text evidence="2">The sequence shown here is derived from an EMBL/GenBank/DDBJ whole genome shotgun (WGS) entry which is preliminary data.</text>
</comment>
<evidence type="ECO:0000256" key="1">
    <source>
        <dbReference type="SAM" id="MobiDB-lite"/>
    </source>
</evidence>
<dbReference type="Proteomes" id="UP001189429">
    <property type="component" value="Unassembled WGS sequence"/>
</dbReference>
<accession>A0ABN9QIT4</accession>